<keyword evidence="2" id="KW-1185">Reference proteome</keyword>
<dbReference type="EMBL" id="CP014243">
    <property type="protein sequence ID" value="AMD20054.1"/>
    <property type="molecule type" value="Genomic_DNA"/>
</dbReference>
<proteinExistence type="predicted"/>
<reference evidence="1 2" key="1">
    <citation type="submission" date="2016-01" db="EMBL/GenBank/DDBJ databases">
        <title>Genome sequence of the yeast Holleya sinecauda.</title>
        <authorList>
            <person name="Dietrich F.S."/>
        </authorList>
    </citation>
    <scope>NUCLEOTIDE SEQUENCE [LARGE SCALE GENOMIC DNA]</scope>
    <source>
        <strain evidence="1 2">ATCC 58844</strain>
    </source>
</reference>
<organism evidence="1 2">
    <name type="scientific">Eremothecium sinecaudum</name>
    <dbReference type="NCBI Taxonomy" id="45286"/>
    <lineage>
        <taxon>Eukaryota</taxon>
        <taxon>Fungi</taxon>
        <taxon>Dikarya</taxon>
        <taxon>Ascomycota</taxon>
        <taxon>Saccharomycotina</taxon>
        <taxon>Saccharomycetes</taxon>
        <taxon>Saccharomycetales</taxon>
        <taxon>Saccharomycetaceae</taxon>
        <taxon>Eremothecium</taxon>
    </lineage>
</organism>
<dbReference type="AlphaFoldDB" id="A0A0X8HRD9"/>
<gene>
    <name evidence="1" type="ORF">AW171_hschr31924</name>
</gene>
<dbReference type="RefSeq" id="XP_017987050.1">
    <property type="nucleotide sequence ID" value="XM_018131062.1"/>
</dbReference>
<accession>A0A0X8HRD9</accession>
<dbReference type="STRING" id="45286.A0A0X8HRD9"/>
<protein>
    <submittedName>
        <fullName evidence="1">HCL097Cp</fullName>
    </submittedName>
</protein>
<evidence type="ECO:0000313" key="2">
    <source>
        <dbReference type="Proteomes" id="UP000243052"/>
    </source>
</evidence>
<dbReference type="InterPro" id="IPR011990">
    <property type="entry name" value="TPR-like_helical_dom_sf"/>
</dbReference>
<dbReference type="GeneID" id="28723287"/>
<dbReference type="SUPFAM" id="SSF81901">
    <property type="entry name" value="HCP-like"/>
    <property type="match status" value="1"/>
</dbReference>
<sequence>MISRKLSCIGRRFLSSAFKRPDINAIFPKKKFVNRLLFELDSRLSFGKLYPVYELLYRNLDKNADAVKIPRGIQPTDLMIMKKVLELTRYRSKSTNKHLLDLENEILYRAAELGDKNASSSLAFEQLRDISKSSLTDVEHSKKIIKALYQQNHPLTLKLTGELAMSNGDGKKAEECFLKFLDYEDETVLAGEVYGKLGELALRKPALAQAEAYFLRSIKYSPVEYSLRSYYYLGELYMNSEPLKARALLESAASQGLRESFKVLGYLELNYFNDYRKAKEWFRIGMDIHDFECLLGYTDCLLKLKDLGAAQKSIEKLTNLVAANPAYKKTYGNVINCIKDDLEVLHGNLEGLENIDTFIAGTSPKQKGRWDI</sequence>
<dbReference type="OrthoDB" id="1658288at2759"/>
<name>A0A0X8HRD9_9SACH</name>
<dbReference type="SUPFAM" id="SSF48452">
    <property type="entry name" value="TPR-like"/>
    <property type="match status" value="1"/>
</dbReference>
<dbReference type="Proteomes" id="UP000243052">
    <property type="component" value="Chromosome iii"/>
</dbReference>
<evidence type="ECO:0000313" key="1">
    <source>
        <dbReference type="EMBL" id="AMD20054.1"/>
    </source>
</evidence>
<dbReference type="Gene3D" id="1.25.40.10">
    <property type="entry name" value="Tetratricopeptide repeat domain"/>
    <property type="match status" value="1"/>
</dbReference>